<evidence type="ECO:0000256" key="4">
    <source>
        <dbReference type="ARBA" id="ARBA00017168"/>
    </source>
</evidence>
<accession>E4WV28</accession>
<evidence type="ECO:0000256" key="5">
    <source>
        <dbReference type="ARBA" id="ARBA00022475"/>
    </source>
</evidence>
<dbReference type="Gene3D" id="1.10.510.10">
    <property type="entry name" value="Transferase(Phosphotransferase) domain 1"/>
    <property type="match status" value="1"/>
</dbReference>
<evidence type="ECO:0000256" key="12">
    <source>
        <dbReference type="ARBA" id="ARBA00022840"/>
    </source>
</evidence>
<dbReference type="CDD" id="cd14341">
    <property type="entry name" value="UBA_MELK"/>
    <property type="match status" value="1"/>
</dbReference>
<feature type="domain" description="KA1" evidence="21">
    <location>
        <begin position="633"/>
        <end position="687"/>
    </location>
</feature>
<dbReference type="PANTHER" id="PTHR24346:SF30">
    <property type="entry name" value="MATERNAL EMBRYONIC LEUCINE ZIPPER KINASE"/>
    <property type="match status" value="1"/>
</dbReference>
<dbReference type="Pfam" id="PF02149">
    <property type="entry name" value="KA1"/>
    <property type="match status" value="1"/>
</dbReference>
<feature type="binding site" evidence="18">
    <location>
        <position position="41"/>
    </location>
    <ligand>
        <name>ATP</name>
        <dbReference type="ChEBI" id="CHEBI:30616"/>
    </ligand>
</feature>
<dbReference type="Gene3D" id="3.30.310.80">
    <property type="entry name" value="Kinase associated domain 1, KA1"/>
    <property type="match status" value="1"/>
</dbReference>
<keyword evidence="11" id="KW-0418">Kinase</keyword>
<dbReference type="Pfam" id="PF00069">
    <property type="entry name" value="Pkinase"/>
    <property type="match status" value="1"/>
</dbReference>
<dbReference type="EMBL" id="FN653017">
    <property type="protein sequence ID" value="CBY21710.1"/>
    <property type="molecule type" value="Genomic_DNA"/>
</dbReference>
<dbReference type="PROSITE" id="PS50011">
    <property type="entry name" value="PROTEIN_KINASE_DOM"/>
    <property type="match status" value="1"/>
</dbReference>
<dbReference type="PROSITE" id="PS00108">
    <property type="entry name" value="PROTEIN_KINASE_ST"/>
    <property type="match status" value="1"/>
</dbReference>
<dbReference type="SUPFAM" id="SSF56112">
    <property type="entry name" value="Protein kinase-like (PK-like)"/>
    <property type="match status" value="1"/>
</dbReference>
<protein>
    <recommendedName>
        <fullName evidence="4">Maternal embryonic leucine zipper kinase</fullName>
        <ecNumber evidence="3">2.7.11.1</ecNumber>
    </recommendedName>
</protein>
<evidence type="ECO:0000256" key="8">
    <source>
        <dbReference type="ARBA" id="ARBA00022679"/>
    </source>
</evidence>
<feature type="domain" description="Protein kinase" evidence="20">
    <location>
        <begin position="12"/>
        <end position="264"/>
    </location>
</feature>
<dbReference type="InterPro" id="IPR001772">
    <property type="entry name" value="KA1_dom"/>
</dbReference>
<dbReference type="InterPro" id="IPR048637">
    <property type="entry name" value="MELK_UBA"/>
</dbReference>
<dbReference type="FunCoup" id="E4WV28">
    <property type="interactions" value="80"/>
</dbReference>
<evidence type="ECO:0000256" key="19">
    <source>
        <dbReference type="SAM" id="MobiDB-lite"/>
    </source>
</evidence>
<evidence type="ECO:0000256" key="14">
    <source>
        <dbReference type="ARBA" id="ARBA00023136"/>
    </source>
</evidence>
<dbReference type="InterPro" id="IPR000719">
    <property type="entry name" value="Prot_kinase_dom"/>
</dbReference>
<evidence type="ECO:0000256" key="6">
    <source>
        <dbReference type="ARBA" id="ARBA00022527"/>
    </source>
</evidence>
<keyword evidence="15" id="KW-0131">Cell cycle</keyword>
<dbReference type="GO" id="GO:0006915">
    <property type="term" value="P:apoptotic process"/>
    <property type="evidence" value="ECO:0007669"/>
    <property type="project" value="UniProtKB-KW"/>
</dbReference>
<dbReference type="GO" id="GO:0005737">
    <property type="term" value="C:cytoplasm"/>
    <property type="evidence" value="ECO:0007669"/>
    <property type="project" value="TreeGrafter"/>
</dbReference>
<keyword evidence="14" id="KW-0472">Membrane</keyword>
<evidence type="ECO:0000256" key="17">
    <source>
        <dbReference type="ARBA" id="ARBA00048679"/>
    </source>
</evidence>
<sequence length="687" mass="78410">MVDDWFEIKKRYLVKETIGSGGFGKVKRALHIATTETVAIKVMDKAKLGADLPRVKTEIKALRTLQHPHICRLYEEIETENKIFLVLEHCSGGELFDYIVEKDRLNEDEARQFFREICAAVAYMHSKGFAHRDLKPENILIDEDHRIKLIDFGLCANPDAGIESALATCCGSPAYAAPELVSGRKYIGPEADVWSLGVLLYALLNGFLPFDDDNMPTLYKKIKSGKYDEPEWLSSESKFLLATLLQVDPKKRITMRRLLSHRWLIKDHLAPVDPTSKYDDKTLDEELLTNIAIGLGWQRAEMRQELVQWKFDALTATYLLVGYLQLRRSQGKTGKIIDTVPLKDFLKGEIEKENQPVSSSTHIQRQKKITRRAVVPKDLRQQLQSSPCKNYRQPLTPQKPSRKADKNYHEVYSSSDSLDIDDILATPLKSEEEFNFQSPEPFRIRTNRGNRAQSEKQPRLHSDFDETPKSVQITRRTKTAPKDPADRYSSPAGKSKRRSKTPPISWMSPIKNQKDYCEESAPNTMLSPDRRTRSYDCNLDQIRMGAEPLTPSKKGRGIFGSLEKGIDQVRLLLTPNKKKNKDSEPRKIKAVSNVSRLTKQEPKLVLKTIHEVVSKMGVPNRVKGWVVRVQNRDNMGRIQLDFELEVCRLGGRALTSDASCGVRRHRIKGDAMLYKRMAEDILSKVLV</sequence>
<evidence type="ECO:0000256" key="18">
    <source>
        <dbReference type="PROSITE-ProRule" id="PRU10141"/>
    </source>
</evidence>
<dbReference type="EC" id="2.7.11.1" evidence="3"/>
<evidence type="ECO:0000313" key="22">
    <source>
        <dbReference type="EMBL" id="CBY21710.1"/>
    </source>
</evidence>
<reference evidence="22" key="1">
    <citation type="journal article" date="2010" name="Science">
        <title>Plasticity of animal genome architecture unmasked by rapid evolution of a pelagic tunicate.</title>
        <authorList>
            <person name="Denoeud F."/>
            <person name="Henriet S."/>
            <person name="Mungpakdee S."/>
            <person name="Aury J.M."/>
            <person name="Da Silva C."/>
            <person name="Brinkmann H."/>
            <person name="Mikhaleva J."/>
            <person name="Olsen L.C."/>
            <person name="Jubin C."/>
            <person name="Canestro C."/>
            <person name="Bouquet J.M."/>
            <person name="Danks G."/>
            <person name="Poulain J."/>
            <person name="Campsteijn C."/>
            <person name="Adamski M."/>
            <person name="Cross I."/>
            <person name="Yadetie F."/>
            <person name="Muffato M."/>
            <person name="Louis A."/>
            <person name="Butcher S."/>
            <person name="Tsagkogeorga G."/>
            <person name="Konrad A."/>
            <person name="Singh S."/>
            <person name="Jensen M.F."/>
            <person name="Cong E.H."/>
            <person name="Eikeseth-Otteraa H."/>
            <person name="Noel B."/>
            <person name="Anthouard V."/>
            <person name="Porcel B.M."/>
            <person name="Kachouri-Lafond R."/>
            <person name="Nishino A."/>
            <person name="Ugolini M."/>
            <person name="Chourrout P."/>
            <person name="Nishida H."/>
            <person name="Aasland R."/>
            <person name="Huzurbazar S."/>
            <person name="Westhof E."/>
            <person name="Delsuc F."/>
            <person name="Lehrach H."/>
            <person name="Reinhardt R."/>
            <person name="Weissenbach J."/>
            <person name="Roy S.W."/>
            <person name="Artiguenave F."/>
            <person name="Postlethwait J.H."/>
            <person name="Manak J.R."/>
            <person name="Thompson E.M."/>
            <person name="Jaillon O."/>
            <person name="Du Pasquier L."/>
            <person name="Boudinot P."/>
            <person name="Liberles D.A."/>
            <person name="Volff J.N."/>
            <person name="Philippe H."/>
            <person name="Lenhard B."/>
            <person name="Roest Crollius H."/>
            <person name="Wincker P."/>
            <person name="Chourrout D."/>
        </authorList>
    </citation>
    <scope>NUCLEOTIDE SEQUENCE [LARGE SCALE GENOMIC DNA]</scope>
</reference>
<dbReference type="AlphaFoldDB" id="E4WV28"/>
<dbReference type="FunFam" id="3.30.200.20:FF:000003">
    <property type="entry name" value="Non-specific serine/threonine protein kinase"/>
    <property type="match status" value="1"/>
</dbReference>
<name>E4WV28_OIKDI</name>
<evidence type="ECO:0000256" key="11">
    <source>
        <dbReference type="ARBA" id="ARBA00022777"/>
    </source>
</evidence>
<dbReference type="GO" id="GO:0008289">
    <property type="term" value="F:lipid binding"/>
    <property type="evidence" value="ECO:0007669"/>
    <property type="project" value="UniProtKB-KW"/>
</dbReference>
<evidence type="ECO:0000259" key="20">
    <source>
        <dbReference type="PROSITE" id="PS50011"/>
    </source>
</evidence>
<evidence type="ECO:0000256" key="9">
    <source>
        <dbReference type="ARBA" id="ARBA00022703"/>
    </source>
</evidence>
<dbReference type="PROSITE" id="PS50032">
    <property type="entry name" value="KA1"/>
    <property type="match status" value="1"/>
</dbReference>
<keyword evidence="23" id="KW-1185">Reference proteome</keyword>
<dbReference type="InterPro" id="IPR011009">
    <property type="entry name" value="Kinase-like_dom_sf"/>
</dbReference>
<dbReference type="GO" id="GO:0106310">
    <property type="term" value="F:protein serine kinase activity"/>
    <property type="evidence" value="ECO:0007669"/>
    <property type="project" value="RHEA"/>
</dbReference>
<dbReference type="OrthoDB" id="193931at2759"/>
<dbReference type="GO" id="GO:0005886">
    <property type="term" value="C:plasma membrane"/>
    <property type="evidence" value="ECO:0007669"/>
    <property type="project" value="UniProtKB-SubCell"/>
</dbReference>
<comment type="catalytic activity">
    <reaction evidence="16">
        <text>L-threonyl-[protein] + ATP = O-phospho-L-threonyl-[protein] + ADP + H(+)</text>
        <dbReference type="Rhea" id="RHEA:46608"/>
        <dbReference type="Rhea" id="RHEA-COMP:11060"/>
        <dbReference type="Rhea" id="RHEA-COMP:11605"/>
        <dbReference type="ChEBI" id="CHEBI:15378"/>
        <dbReference type="ChEBI" id="CHEBI:30013"/>
        <dbReference type="ChEBI" id="CHEBI:30616"/>
        <dbReference type="ChEBI" id="CHEBI:61977"/>
        <dbReference type="ChEBI" id="CHEBI:456216"/>
        <dbReference type="EC" id="2.7.11.1"/>
    </reaction>
</comment>
<dbReference type="InterPro" id="IPR028375">
    <property type="entry name" value="KA1/Ssp2_C"/>
</dbReference>
<evidence type="ECO:0000256" key="1">
    <source>
        <dbReference type="ARBA" id="ARBA00004202"/>
    </source>
</evidence>
<proteinExistence type="inferred from homology"/>
<feature type="compositionally biased region" description="Polar residues" evidence="19">
    <location>
        <begin position="381"/>
        <end position="399"/>
    </location>
</feature>
<dbReference type="SUPFAM" id="SSF103243">
    <property type="entry name" value="KA1-like"/>
    <property type="match status" value="1"/>
</dbReference>
<evidence type="ECO:0000256" key="3">
    <source>
        <dbReference type="ARBA" id="ARBA00012513"/>
    </source>
</evidence>
<dbReference type="GO" id="GO:0035556">
    <property type="term" value="P:intracellular signal transduction"/>
    <property type="evidence" value="ECO:0007669"/>
    <property type="project" value="TreeGrafter"/>
</dbReference>
<dbReference type="PANTHER" id="PTHR24346">
    <property type="entry name" value="MAP/MICROTUBULE AFFINITY-REGULATING KINASE"/>
    <property type="match status" value="1"/>
</dbReference>
<keyword evidence="7" id="KW-0597">Phosphoprotein</keyword>
<dbReference type="CDD" id="cd12198">
    <property type="entry name" value="MELK_C"/>
    <property type="match status" value="1"/>
</dbReference>
<evidence type="ECO:0000256" key="13">
    <source>
        <dbReference type="ARBA" id="ARBA00023121"/>
    </source>
</evidence>
<keyword evidence="8" id="KW-0808">Transferase</keyword>
<dbReference type="GO" id="GO:0005524">
    <property type="term" value="F:ATP binding"/>
    <property type="evidence" value="ECO:0007669"/>
    <property type="project" value="UniProtKB-UniRule"/>
</dbReference>
<dbReference type="InterPro" id="IPR017441">
    <property type="entry name" value="Protein_kinase_ATP_BS"/>
</dbReference>
<feature type="region of interest" description="Disordered" evidence="19">
    <location>
        <begin position="431"/>
        <end position="509"/>
    </location>
</feature>
<feature type="region of interest" description="Disordered" evidence="19">
    <location>
        <begin position="376"/>
        <end position="413"/>
    </location>
</feature>
<feature type="compositionally biased region" description="Basic and acidic residues" evidence="19">
    <location>
        <begin position="453"/>
        <end position="468"/>
    </location>
</feature>
<dbReference type="CDD" id="cd14078">
    <property type="entry name" value="STKc_MELK"/>
    <property type="match status" value="1"/>
</dbReference>
<dbReference type="PROSITE" id="PS00107">
    <property type="entry name" value="PROTEIN_KINASE_ATP"/>
    <property type="match status" value="1"/>
</dbReference>
<dbReference type="InParanoid" id="E4WV28"/>
<evidence type="ECO:0000256" key="16">
    <source>
        <dbReference type="ARBA" id="ARBA00047899"/>
    </source>
</evidence>
<evidence type="ECO:0000256" key="7">
    <source>
        <dbReference type="ARBA" id="ARBA00022553"/>
    </source>
</evidence>
<evidence type="ECO:0000256" key="2">
    <source>
        <dbReference type="ARBA" id="ARBA00006234"/>
    </source>
</evidence>
<dbReference type="Proteomes" id="UP000001307">
    <property type="component" value="Unassembled WGS sequence"/>
</dbReference>
<keyword evidence="13" id="KW-0446">Lipid-binding</keyword>
<keyword evidence="12 18" id="KW-0067">ATP-binding</keyword>
<keyword evidence="6" id="KW-0723">Serine/threonine-protein kinase</keyword>
<evidence type="ECO:0000256" key="10">
    <source>
        <dbReference type="ARBA" id="ARBA00022741"/>
    </source>
</evidence>
<comment type="catalytic activity">
    <reaction evidence="17">
        <text>L-seryl-[protein] + ATP = O-phospho-L-seryl-[protein] + ADP + H(+)</text>
        <dbReference type="Rhea" id="RHEA:17989"/>
        <dbReference type="Rhea" id="RHEA-COMP:9863"/>
        <dbReference type="Rhea" id="RHEA-COMP:11604"/>
        <dbReference type="ChEBI" id="CHEBI:15378"/>
        <dbReference type="ChEBI" id="CHEBI:29999"/>
        <dbReference type="ChEBI" id="CHEBI:30616"/>
        <dbReference type="ChEBI" id="CHEBI:83421"/>
        <dbReference type="ChEBI" id="CHEBI:456216"/>
        <dbReference type="EC" id="2.7.11.1"/>
    </reaction>
</comment>
<dbReference type="InterPro" id="IPR008271">
    <property type="entry name" value="Ser/Thr_kinase_AS"/>
</dbReference>
<dbReference type="FunFam" id="1.10.510.10:FF:000271">
    <property type="entry name" value="Non-specific serine/threonine protein kinase"/>
    <property type="match status" value="1"/>
</dbReference>
<dbReference type="GO" id="GO:0004674">
    <property type="term" value="F:protein serine/threonine kinase activity"/>
    <property type="evidence" value="ECO:0007669"/>
    <property type="project" value="UniProtKB-KW"/>
</dbReference>
<evidence type="ECO:0000256" key="15">
    <source>
        <dbReference type="ARBA" id="ARBA00023306"/>
    </source>
</evidence>
<dbReference type="InterPro" id="IPR034673">
    <property type="entry name" value="MELK"/>
</dbReference>
<comment type="subcellular location">
    <subcellularLocation>
        <location evidence="1">Cell membrane</location>
        <topology evidence="1">Peripheral membrane protein</topology>
    </subcellularLocation>
</comment>
<evidence type="ECO:0000259" key="21">
    <source>
        <dbReference type="PROSITE" id="PS50032"/>
    </source>
</evidence>
<keyword evidence="5" id="KW-1003">Cell membrane</keyword>
<gene>
    <name evidence="22" type="ORF">GSOID_T00009485001</name>
</gene>
<organism evidence="22">
    <name type="scientific">Oikopleura dioica</name>
    <name type="common">Tunicate</name>
    <dbReference type="NCBI Taxonomy" id="34765"/>
    <lineage>
        <taxon>Eukaryota</taxon>
        <taxon>Metazoa</taxon>
        <taxon>Chordata</taxon>
        <taxon>Tunicata</taxon>
        <taxon>Appendicularia</taxon>
        <taxon>Copelata</taxon>
        <taxon>Oikopleuridae</taxon>
        <taxon>Oikopleura</taxon>
    </lineage>
</organism>
<comment type="similarity">
    <text evidence="2">Belongs to the protein kinase superfamily. CAMK Ser/Thr protein kinase family. SNF1 subfamily.</text>
</comment>
<dbReference type="Pfam" id="PF21594">
    <property type="entry name" value="UBA_MELK"/>
    <property type="match status" value="1"/>
</dbReference>
<dbReference type="SMART" id="SM00220">
    <property type="entry name" value="S_TKc"/>
    <property type="match status" value="1"/>
</dbReference>
<keyword evidence="9" id="KW-0053">Apoptosis</keyword>
<keyword evidence="10 18" id="KW-0547">Nucleotide-binding</keyword>
<evidence type="ECO:0000313" key="23">
    <source>
        <dbReference type="Proteomes" id="UP000001307"/>
    </source>
</evidence>